<dbReference type="GeneID" id="106178114"/>
<dbReference type="KEGG" id="lak:106178114"/>
<sequence length="412" mass="46930">MTDITETITRFKAVCAELNCKPCPYINRVLEKEKLDAEEHREMEGDYKDSMHMSLAGNNHLMTNTRINDQDVQVLYKTLYNNMYVTSIDLRYNHITDEGAKAIGKLLEETPLLRELNLMCNEIGEAGAEAIARALQINESLVFLRMNGNKIGNKGGMYFAQMLQVNMNLEQLDVGDCDLEQESVIALGTVLTQNQTLRALNVNRPILFSHQEECTVHMAKTLKVNRTLREIHMQKYDMRDFGATRLAENLMGNYTLRYLDLSCNRITRDGTFELAKFLKMNTPLEILDLGYNRLEDDGAIHLADALTTFNTNLQTLVICYNNISSKGLCAIADCMKFNMGLQAVYIWGNNLEEPAAIAFSGLLQTERLLPKNTDVRPYVVDGITILSQLNHHIRRHYYWKPSYGDDVPPPKT</sequence>
<dbReference type="SMART" id="SM00368">
    <property type="entry name" value="LRR_RI"/>
    <property type="match status" value="9"/>
</dbReference>
<accession>A0A1S3K2Y7</accession>
<dbReference type="Proteomes" id="UP000085678">
    <property type="component" value="Unplaced"/>
</dbReference>
<dbReference type="STRING" id="7574.A0A1S3K2Y7"/>
<keyword evidence="1" id="KW-0677">Repeat</keyword>
<evidence type="ECO:0000313" key="3">
    <source>
        <dbReference type="RefSeq" id="XP_013416621.1"/>
    </source>
</evidence>
<protein>
    <submittedName>
        <fullName evidence="3 4">Leucine-rich repeat-containing protein 34 isoform X1</fullName>
    </submittedName>
</protein>
<dbReference type="InterPro" id="IPR001611">
    <property type="entry name" value="Leu-rich_rpt"/>
</dbReference>
<evidence type="ECO:0000313" key="2">
    <source>
        <dbReference type="Proteomes" id="UP000085678"/>
    </source>
</evidence>
<name>A0A1S3K2Y7_LINAN</name>
<dbReference type="OMA" id="IKNCGMK"/>
<dbReference type="OrthoDB" id="272549at2759"/>
<proteinExistence type="predicted"/>
<reference evidence="3 4" key="1">
    <citation type="submission" date="2025-04" db="UniProtKB">
        <authorList>
            <consortium name="RefSeq"/>
        </authorList>
    </citation>
    <scope>IDENTIFICATION</scope>
    <source>
        <tissue evidence="3 4">Gonads</tissue>
    </source>
</reference>
<evidence type="ECO:0000256" key="1">
    <source>
        <dbReference type="ARBA" id="ARBA00022737"/>
    </source>
</evidence>
<dbReference type="PANTHER" id="PTHR24111:SF0">
    <property type="entry name" value="LEUCINE-RICH REPEAT-CONTAINING PROTEIN"/>
    <property type="match status" value="1"/>
</dbReference>
<evidence type="ECO:0000313" key="4">
    <source>
        <dbReference type="RefSeq" id="XP_013416629.1"/>
    </source>
</evidence>
<dbReference type="Gene3D" id="3.80.10.10">
    <property type="entry name" value="Ribonuclease Inhibitor"/>
    <property type="match status" value="3"/>
</dbReference>
<gene>
    <name evidence="3 4" type="primary">LOC106178114</name>
</gene>
<dbReference type="RefSeq" id="XP_013416621.1">
    <property type="nucleotide sequence ID" value="XM_013561167.1"/>
</dbReference>
<dbReference type="InterPro" id="IPR052201">
    <property type="entry name" value="LRR-containing_regulator"/>
</dbReference>
<dbReference type="PANTHER" id="PTHR24111">
    <property type="entry name" value="LEUCINE-RICH REPEAT-CONTAINING PROTEIN 34"/>
    <property type="match status" value="1"/>
</dbReference>
<dbReference type="InterPro" id="IPR032675">
    <property type="entry name" value="LRR_dom_sf"/>
</dbReference>
<dbReference type="RefSeq" id="XP_013416629.1">
    <property type="nucleotide sequence ID" value="XM_013561175.1"/>
</dbReference>
<keyword evidence="2" id="KW-1185">Reference proteome</keyword>
<dbReference type="AlphaFoldDB" id="A0A1S3K2Y7"/>
<dbReference type="Pfam" id="PF13516">
    <property type="entry name" value="LRR_6"/>
    <property type="match status" value="7"/>
</dbReference>
<organism evidence="2 3">
    <name type="scientific">Lingula anatina</name>
    <name type="common">Brachiopod</name>
    <name type="synonym">Lingula unguis</name>
    <dbReference type="NCBI Taxonomy" id="7574"/>
    <lineage>
        <taxon>Eukaryota</taxon>
        <taxon>Metazoa</taxon>
        <taxon>Spiralia</taxon>
        <taxon>Lophotrochozoa</taxon>
        <taxon>Brachiopoda</taxon>
        <taxon>Linguliformea</taxon>
        <taxon>Lingulata</taxon>
        <taxon>Lingulida</taxon>
        <taxon>Linguloidea</taxon>
        <taxon>Lingulidae</taxon>
        <taxon>Lingula</taxon>
    </lineage>
</organism>
<dbReference type="SUPFAM" id="SSF52047">
    <property type="entry name" value="RNI-like"/>
    <property type="match status" value="1"/>
</dbReference>